<evidence type="ECO:0000313" key="2">
    <source>
        <dbReference type="Proteomes" id="UP000887565"/>
    </source>
</evidence>
<proteinExistence type="predicted"/>
<evidence type="ECO:0000256" key="1">
    <source>
        <dbReference type="SAM" id="MobiDB-lite"/>
    </source>
</evidence>
<organism evidence="2 3">
    <name type="scientific">Romanomermis culicivorax</name>
    <name type="common">Nematode worm</name>
    <dbReference type="NCBI Taxonomy" id="13658"/>
    <lineage>
        <taxon>Eukaryota</taxon>
        <taxon>Metazoa</taxon>
        <taxon>Ecdysozoa</taxon>
        <taxon>Nematoda</taxon>
        <taxon>Enoplea</taxon>
        <taxon>Dorylaimia</taxon>
        <taxon>Mermithida</taxon>
        <taxon>Mermithoidea</taxon>
        <taxon>Mermithidae</taxon>
        <taxon>Romanomermis</taxon>
    </lineage>
</organism>
<reference evidence="3" key="1">
    <citation type="submission" date="2022-11" db="UniProtKB">
        <authorList>
            <consortium name="WormBaseParasite"/>
        </authorList>
    </citation>
    <scope>IDENTIFICATION</scope>
</reference>
<sequence length="151" mass="17073">METEVEAEVARVEITQPEILAEVAPVEGELVPNNVEAEQAETFRLEFEKIFKEARRMEKGVPLKLVRDTRIPQRYLEYGESAISEVVQGDPDMETHNCAVYSAALAIQHMVLAMEEGESPESTDPHQETWLAQKHNGSDQVWPRLDSEPLS</sequence>
<keyword evidence="2" id="KW-1185">Reference proteome</keyword>
<protein>
    <submittedName>
        <fullName evidence="3">Uncharacterized protein</fullName>
    </submittedName>
</protein>
<feature type="region of interest" description="Disordered" evidence="1">
    <location>
        <begin position="115"/>
        <end position="151"/>
    </location>
</feature>
<dbReference type="Proteomes" id="UP000887565">
    <property type="component" value="Unplaced"/>
</dbReference>
<dbReference type="WBParaSite" id="nRc.2.0.1.t47309-RA">
    <property type="protein sequence ID" value="nRc.2.0.1.t47309-RA"/>
    <property type="gene ID" value="nRc.2.0.1.g47309"/>
</dbReference>
<name>A0A915L8E3_ROMCU</name>
<dbReference type="AlphaFoldDB" id="A0A915L8E3"/>
<evidence type="ECO:0000313" key="3">
    <source>
        <dbReference type="WBParaSite" id="nRc.2.0.1.t47309-RA"/>
    </source>
</evidence>
<accession>A0A915L8E3</accession>